<dbReference type="Proteomes" id="UP000008177">
    <property type="component" value="Unplaced contigs"/>
</dbReference>
<organism evidence="1 2">
    <name type="scientific">Botryotinia fuckeliana (strain T4)</name>
    <name type="common">Noble rot fungus</name>
    <name type="synonym">Botrytis cinerea</name>
    <dbReference type="NCBI Taxonomy" id="999810"/>
    <lineage>
        <taxon>Eukaryota</taxon>
        <taxon>Fungi</taxon>
        <taxon>Dikarya</taxon>
        <taxon>Ascomycota</taxon>
        <taxon>Pezizomycotina</taxon>
        <taxon>Leotiomycetes</taxon>
        <taxon>Helotiales</taxon>
        <taxon>Sclerotiniaceae</taxon>
        <taxon>Botrytis</taxon>
    </lineage>
</organism>
<dbReference type="InParanoid" id="G2Y8X9"/>
<gene>
    <name evidence="1" type="ORF">BofuT4_uP029310.1</name>
</gene>
<evidence type="ECO:0000313" key="1">
    <source>
        <dbReference type="EMBL" id="CCD49055.1"/>
    </source>
</evidence>
<accession>G2Y8X9</accession>
<dbReference type="HOGENOM" id="CLU_2793701_0_0_1"/>
<dbReference type="AlphaFoldDB" id="G2Y8X9"/>
<sequence>MRPLHLYPRERLPHAHDSLIGMSFLTYLDAFSFGISADSNGYTYAGMIKAIISSGTTVTSTMTVLERM</sequence>
<protein>
    <submittedName>
        <fullName evidence="1">Uncharacterized protein</fullName>
    </submittedName>
</protein>
<name>G2Y8X9_BOTF4</name>
<dbReference type="EMBL" id="FQ790300">
    <property type="protein sequence ID" value="CCD49055.1"/>
    <property type="molecule type" value="Genomic_DNA"/>
</dbReference>
<proteinExistence type="predicted"/>
<evidence type="ECO:0000313" key="2">
    <source>
        <dbReference type="Proteomes" id="UP000008177"/>
    </source>
</evidence>
<reference evidence="2" key="1">
    <citation type="journal article" date="2011" name="PLoS Genet.">
        <title>Genomic analysis of the necrotrophic fungal pathogens Sclerotinia sclerotiorum and Botrytis cinerea.</title>
        <authorList>
            <person name="Amselem J."/>
            <person name="Cuomo C.A."/>
            <person name="van Kan J.A."/>
            <person name="Viaud M."/>
            <person name="Benito E.P."/>
            <person name="Couloux A."/>
            <person name="Coutinho P.M."/>
            <person name="de Vries R.P."/>
            <person name="Dyer P.S."/>
            <person name="Fillinger S."/>
            <person name="Fournier E."/>
            <person name="Gout L."/>
            <person name="Hahn M."/>
            <person name="Kohn L."/>
            <person name="Lapalu N."/>
            <person name="Plummer K.M."/>
            <person name="Pradier J.M."/>
            <person name="Quevillon E."/>
            <person name="Sharon A."/>
            <person name="Simon A."/>
            <person name="ten Have A."/>
            <person name="Tudzynski B."/>
            <person name="Tudzynski P."/>
            <person name="Wincker P."/>
            <person name="Andrew M."/>
            <person name="Anthouard V."/>
            <person name="Beever R.E."/>
            <person name="Beffa R."/>
            <person name="Benoit I."/>
            <person name="Bouzid O."/>
            <person name="Brault B."/>
            <person name="Chen Z."/>
            <person name="Choquer M."/>
            <person name="Collemare J."/>
            <person name="Cotton P."/>
            <person name="Danchin E.G."/>
            <person name="Da Silva C."/>
            <person name="Gautier A."/>
            <person name="Giraud C."/>
            <person name="Giraud T."/>
            <person name="Gonzalez C."/>
            <person name="Grossetete S."/>
            <person name="Guldener U."/>
            <person name="Henrissat B."/>
            <person name="Howlett B.J."/>
            <person name="Kodira C."/>
            <person name="Kretschmer M."/>
            <person name="Lappartient A."/>
            <person name="Leroch M."/>
            <person name="Levis C."/>
            <person name="Mauceli E."/>
            <person name="Neuveglise C."/>
            <person name="Oeser B."/>
            <person name="Pearson M."/>
            <person name="Poulain J."/>
            <person name="Poussereau N."/>
            <person name="Quesneville H."/>
            <person name="Rascle C."/>
            <person name="Schumacher J."/>
            <person name="Segurens B."/>
            <person name="Sexton A."/>
            <person name="Silva E."/>
            <person name="Sirven C."/>
            <person name="Soanes D.M."/>
            <person name="Talbot N.J."/>
            <person name="Templeton M."/>
            <person name="Yandava C."/>
            <person name="Yarden O."/>
            <person name="Zeng Q."/>
            <person name="Rollins J.A."/>
            <person name="Lebrun M.H."/>
            <person name="Dickman M."/>
        </authorList>
    </citation>
    <scope>NUCLEOTIDE SEQUENCE [LARGE SCALE GENOMIC DNA]</scope>
    <source>
        <strain evidence="2">T4</strain>
    </source>
</reference>